<feature type="region of interest" description="Disordered" evidence="1">
    <location>
        <begin position="424"/>
        <end position="453"/>
    </location>
</feature>
<name>A0A6G0XW17_9STRA</name>
<evidence type="ECO:0000313" key="4">
    <source>
        <dbReference type="Proteomes" id="UP000481153"/>
    </source>
</evidence>
<feature type="domain" description="FHA" evidence="2">
    <location>
        <begin position="485"/>
        <end position="520"/>
    </location>
</feature>
<organism evidence="3 4">
    <name type="scientific">Aphanomyces euteiches</name>
    <dbReference type="NCBI Taxonomy" id="100861"/>
    <lineage>
        <taxon>Eukaryota</taxon>
        <taxon>Sar</taxon>
        <taxon>Stramenopiles</taxon>
        <taxon>Oomycota</taxon>
        <taxon>Saprolegniomycetes</taxon>
        <taxon>Saprolegniales</taxon>
        <taxon>Verrucalvaceae</taxon>
        <taxon>Aphanomyces</taxon>
    </lineage>
</organism>
<evidence type="ECO:0000256" key="1">
    <source>
        <dbReference type="SAM" id="MobiDB-lite"/>
    </source>
</evidence>
<feature type="region of interest" description="Disordered" evidence="1">
    <location>
        <begin position="300"/>
        <end position="327"/>
    </location>
</feature>
<feature type="region of interest" description="Disordered" evidence="1">
    <location>
        <begin position="1"/>
        <end position="31"/>
    </location>
</feature>
<proteinExistence type="predicted"/>
<feature type="compositionally biased region" description="Polar residues" evidence="1">
    <location>
        <begin position="300"/>
        <end position="313"/>
    </location>
</feature>
<dbReference type="EMBL" id="VJMJ01000009">
    <property type="protein sequence ID" value="KAF0744659.1"/>
    <property type="molecule type" value="Genomic_DNA"/>
</dbReference>
<accession>A0A6G0XW17</accession>
<feature type="region of interest" description="Disordered" evidence="1">
    <location>
        <begin position="246"/>
        <end position="269"/>
    </location>
</feature>
<dbReference type="InterPro" id="IPR008984">
    <property type="entry name" value="SMAD_FHA_dom_sf"/>
</dbReference>
<reference evidence="3 4" key="1">
    <citation type="submission" date="2019-07" db="EMBL/GenBank/DDBJ databases">
        <title>Genomics analysis of Aphanomyces spp. identifies a new class of oomycete effector associated with host adaptation.</title>
        <authorList>
            <person name="Gaulin E."/>
        </authorList>
    </citation>
    <scope>NUCLEOTIDE SEQUENCE [LARGE SCALE GENOMIC DNA]</scope>
    <source>
        <strain evidence="3 4">ATCC 201684</strain>
    </source>
</reference>
<feature type="compositionally biased region" description="Polar residues" evidence="1">
    <location>
        <begin position="249"/>
        <end position="262"/>
    </location>
</feature>
<gene>
    <name evidence="3" type="ORF">Ae201684_001120</name>
</gene>
<dbReference type="Proteomes" id="UP000481153">
    <property type="component" value="Unassembled WGS sequence"/>
</dbReference>
<dbReference type="PROSITE" id="PS50006">
    <property type="entry name" value="FHA_DOMAIN"/>
    <property type="match status" value="1"/>
</dbReference>
<dbReference type="VEuPathDB" id="FungiDB:AeMF1_018503"/>
<evidence type="ECO:0000259" key="2">
    <source>
        <dbReference type="PROSITE" id="PS50006"/>
    </source>
</evidence>
<evidence type="ECO:0000313" key="3">
    <source>
        <dbReference type="EMBL" id="KAF0744659.1"/>
    </source>
</evidence>
<dbReference type="SUPFAM" id="SSF49879">
    <property type="entry name" value="SMAD/FHA domain"/>
    <property type="match status" value="1"/>
</dbReference>
<dbReference type="AlphaFoldDB" id="A0A6G0XW17"/>
<sequence length="520" mass="58589">MSVSFHDKSCRMSTGSQRHLQGPAGAGSVRRKSSLAVHTAFRHVIWHIARPSTCHRDFHPLRKSLHWPSGLHRRAAALCSFRAKVLKTQRLIEACLTDIQRVDVAAACPHASHASFHSLGTAAFTCVRCGARIDTSSRSHLLVQALDRTKFEYQVSTVRPKLIHVLDQLQMTLEDFRSYQSQWNRDVQLTAVILIQRMCFVFLLRRRAIKVEKRFEESEAAFTRRLRRRTAARGILQLQRRQRRGLTKLPTTSATSEPQSNSEELEGVMETTQQDLPNGVDVVVVVDKVAKTPVRSASSTAVPRLNSTATSTHDVAARESIQSKRSTLESQSDGVVVREPCESKRLFLESQSHDVAMRGAIKLPCLDKPQDLLIYRCFEPRCGGRRFHNKKWFDEHMRKHATAKERLAKERVFLERLERLPRIKPSTVLQPPPAPGGQQLGRSGASPQSLHDEVSTQSIAVAMQLVRLDETHDRRVVLIHKESPIVLGRSAKHCTAVVDSKAYPGIVSKRHACLSIQDDE</sequence>
<protein>
    <recommendedName>
        <fullName evidence="2">FHA domain-containing protein</fullName>
    </recommendedName>
</protein>
<keyword evidence="4" id="KW-1185">Reference proteome</keyword>
<dbReference type="InterPro" id="IPR000253">
    <property type="entry name" value="FHA_dom"/>
</dbReference>
<comment type="caution">
    <text evidence="3">The sequence shown here is derived from an EMBL/GenBank/DDBJ whole genome shotgun (WGS) entry which is preliminary data.</text>
</comment>
<feature type="compositionally biased region" description="Basic and acidic residues" evidence="1">
    <location>
        <begin position="1"/>
        <end position="10"/>
    </location>
</feature>